<dbReference type="GO" id="GO:0071973">
    <property type="term" value="P:bacterial-type flagellum-dependent cell motility"/>
    <property type="evidence" value="ECO:0007669"/>
    <property type="project" value="TreeGrafter"/>
</dbReference>
<comment type="subcellular location">
    <subcellularLocation>
        <location evidence="5">Secreted</location>
    </subcellularLocation>
    <subcellularLocation>
        <location evidence="5">Bacterial flagellum</location>
    </subcellularLocation>
</comment>
<keyword evidence="4 5" id="KW-0975">Bacterial flagellum</keyword>
<feature type="domain" description="Flagellar hook-associated protein 2 N-terminal" evidence="6">
    <location>
        <begin position="8"/>
        <end position="103"/>
    </location>
</feature>
<keyword evidence="3" id="KW-0175">Coiled coil</keyword>
<sequence>MRIGGLASGMDIDSLVNRLMNAERMPLQKMEQDQTTLTWKRDAFRDVNKSLAELDDMILNMKMGSTYNSKSISSSQEDAVTATGSSSANNGTYNIEVTQLATSAVNISEVGIGFDADKTFAELKAEGGLELTDEQKTFEFMTYKENGDEVKHSYVIEDDESLNDLLKRITDDDNHHVRAIYDSNSEKVIMETTRTGNYNTDENRYLGAEIAFDSTTDSAFLRDVLNLKNGKEVSGEWEPVESGGTDSAFKYNGIDMTSRSNSYELGGVTFQFNDTTTGNGANLTVTNNVEQSHESIMNFVDKYNEVVDKLNGTQQEEKFRDYPPLTDEQKEEMSEREIELWEEKAKSGILRGESAISQGLFSMRSSWYSNVQSDGAFSSLTQVGISTTRNYLDGGKLEVNEQELKDALASDPDSVFKLFSNDSEDEARGVINRLEDALDSTIGQIEQRAGKGTDTLDNYTLGKRMKDLTERIGAFEDRMVQVENRYWSQFSQMEQAIQKMNQQSTMLTNQFSGGGMM</sequence>
<dbReference type="InterPro" id="IPR010809">
    <property type="entry name" value="FliD_C"/>
</dbReference>
<dbReference type="Proteomes" id="UP000199474">
    <property type="component" value="Unassembled WGS sequence"/>
</dbReference>
<keyword evidence="9" id="KW-1185">Reference proteome</keyword>
<evidence type="ECO:0000313" key="8">
    <source>
        <dbReference type="EMBL" id="SFD96831.1"/>
    </source>
</evidence>
<proteinExistence type="inferred from homology"/>
<keyword evidence="8" id="KW-0969">Cilium</keyword>
<keyword evidence="8" id="KW-0966">Cell projection</keyword>
<dbReference type="GO" id="GO:0007155">
    <property type="term" value="P:cell adhesion"/>
    <property type="evidence" value="ECO:0007669"/>
    <property type="project" value="InterPro"/>
</dbReference>
<dbReference type="PANTHER" id="PTHR30288">
    <property type="entry name" value="FLAGELLAR CAP/ASSEMBLY PROTEIN FLID"/>
    <property type="match status" value="1"/>
</dbReference>
<evidence type="ECO:0000256" key="1">
    <source>
        <dbReference type="ARBA" id="ARBA00009764"/>
    </source>
</evidence>
<dbReference type="STRING" id="640948.SAMN05216238_106204"/>
<dbReference type="RefSeq" id="WP_090084988.1">
    <property type="nucleotide sequence ID" value="NZ_FOMR01000006.1"/>
</dbReference>
<comment type="function">
    <text evidence="5">Required for morphogenesis and for the elongation of the flagellar filament by facilitating polymerization of the flagellin monomers at the tip of growing filament. Forms a capping structure, which prevents flagellin subunits (transported through the central channel of the flagellum) from leaking out without polymerization at the distal end.</text>
</comment>
<organism evidence="8 9">
    <name type="scientific">Lentibacillus persicus</name>
    <dbReference type="NCBI Taxonomy" id="640948"/>
    <lineage>
        <taxon>Bacteria</taxon>
        <taxon>Bacillati</taxon>
        <taxon>Bacillota</taxon>
        <taxon>Bacilli</taxon>
        <taxon>Bacillales</taxon>
        <taxon>Bacillaceae</taxon>
        <taxon>Lentibacillus</taxon>
    </lineage>
</organism>
<evidence type="ECO:0000259" key="6">
    <source>
        <dbReference type="Pfam" id="PF02465"/>
    </source>
</evidence>
<dbReference type="InterPro" id="IPR040026">
    <property type="entry name" value="FliD"/>
</dbReference>
<accession>A0A1I1WPC3</accession>
<dbReference type="AlphaFoldDB" id="A0A1I1WPC3"/>
<dbReference type="PANTHER" id="PTHR30288:SF0">
    <property type="entry name" value="FLAGELLAR HOOK-ASSOCIATED PROTEIN 2"/>
    <property type="match status" value="1"/>
</dbReference>
<keyword evidence="5" id="KW-0964">Secreted</keyword>
<protein>
    <recommendedName>
        <fullName evidence="5">Flagellar hook-associated protein 2</fullName>
        <shortName evidence="5">HAP2</shortName>
    </recommendedName>
    <alternativeName>
        <fullName evidence="5">Flagellar cap protein</fullName>
    </alternativeName>
</protein>
<dbReference type="EMBL" id="FOMR01000006">
    <property type="protein sequence ID" value="SFD96831.1"/>
    <property type="molecule type" value="Genomic_DNA"/>
</dbReference>
<gene>
    <name evidence="8" type="ORF">SAMN05216238_106204</name>
</gene>
<comment type="subunit">
    <text evidence="2 5">Homopentamer.</text>
</comment>
<dbReference type="GO" id="GO:0009424">
    <property type="term" value="C:bacterial-type flagellum hook"/>
    <property type="evidence" value="ECO:0007669"/>
    <property type="project" value="UniProtKB-UniRule"/>
</dbReference>
<evidence type="ECO:0000256" key="5">
    <source>
        <dbReference type="RuleBase" id="RU362066"/>
    </source>
</evidence>
<name>A0A1I1WPC3_9BACI</name>
<dbReference type="GO" id="GO:0009421">
    <property type="term" value="C:bacterial-type flagellum filament cap"/>
    <property type="evidence" value="ECO:0007669"/>
    <property type="project" value="InterPro"/>
</dbReference>
<dbReference type="Pfam" id="PF07195">
    <property type="entry name" value="FliD_C"/>
    <property type="match status" value="1"/>
</dbReference>
<dbReference type="GO" id="GO:0005576">
    <property type="term" value="C:extracellular region"/>
    <property type="evidence" value="ECO:0007669"/>
    <property type="project" value="UniProtKB-SubCell"/>
</dbReference>
<evidence type="ECO:0000313" key="9">
    <source>
        <dbReference type="Proteomes" id="UP000199474"/>
    </source>
</evidence>
<feature type="domain" description="Flagellar hook-associated protein 2 C-terminal" evidence="7">
    <location>
        <begin position="244"/>
        <end position="502"/>
    </location>
</feature>
<dbReference type="NCBIfam" id="NF005833">
    <property type="entry name" value="PRK07737.1"/>
    <property type="match status" value="1"/>
</dbReference>
<dbReference type="Pfam" id="PF02465">
    <property type="entry name" value="FliD_N"/>
    <property type="match status" value="1"/>
</dbReference>
<evidence type="ECO:0000256" key="4">
    <source>
        <dbReference type="ARBA" id="ARBA00023143"/>
    </source>
</evidence>
<evidence type="ECO:0000256" key="2">
    <source>
        <dbReference type="ARBA" id="ARBA00011255"/>
    </source>
</evidence>
<reference evidence="9" key="1">
    <citation type="submission" date="2016-10" db="EMBL/GenBank/DDBJ databases">
        <authorList>
            <person name="Varghese N."/>
            <person name="Submissions S."/>
        </authorList>
    </citation>
    <scope>NUCLEOTIDE SEQUENCE [LARGE SCALE GENOMIC DNA]</scope>
    <source>
        <strain evidence="9">DSM 22530</strain>
    </source>
</reference>
<dbReference type="OrthoDB" id="9776025at2"/>
<evidence type="ECO:0000256" key="3">
    <source>
        <dbReference type="ARBA" id="ARBA00023054"/>
    </source>
</evidence>
<comment type="similarity">
    <text evidence="1 5">Belongs to the FliD family.</text>
</comment>
<dbReference type="InterPro" id="IPR003481">
    <property type="entry name" value="FliD_N"/>
</dbReference>
<keyword evidence="8" id="KW-0282">Flagellum</keyword>
<evidence type="ECO:0000259" key="7">
    <source>
        <dbReference type="Pfam" id="PF07195"/>
    </source>
</evidence>